<feature type="compositionally biased region" description="Polar residues" evidence="4">
    <location>
        <begin position="41"/>
        <end position="51"/>
    </location>
</feature>
<dbReference type="PROSITE" id="PS51450">
    <property type="entry name" value="LRR"/>
    <property type="match status" value="4"/>
</dbReference>
<evidence type="ECO:0000256" key="3">
    <source>
        <dbReference type="SAM" id="Coils"/>
    </source>
</evidence>
<feature type="region of interest" description="Disordered" evidence="4">
    <location>
        <begin position="41"/>
        <end position="83"/>
    </location>
</feature>
<dbReference type="SUPFAM" id="SSF52075">
    <property type="entry name" value="Outer arm dynein light chain 1"/>
    <property type="match status" value="1"/>
</dbReference>
<feature type="region of interest" description="Disordered" evidence="4">
    <location>
        <begin position="1300"/>
        <end position="1319"/>
    </location>
</feature>
<dbReference type="SMART" id="SM00365">
    <property type="entry name" value="LRR_SD22"/>
    <property type="match status" value="4"/>
</dbReference>
<dbReference type="KEGG" id="tet:TTHERM_00316460"/>
<evidence type="ECO:0000256" key="4">
    <source>
        <dbReference type="SAM" id="MobiDB-lite"/>
    </source>
</evidence>
<sequence>MQMHLCKIPSFSEEVQQSQCASNPQTYRSLNDYSNNIERDLSSSSQQCSLTNKKENLRSRTKRQNETQSSKSRENKENYNPNLNCLKLNNQNIKVISGINHYQNLQELDLSHNQILKIQNIDRLYMLTTLNISHNKIQILENLHQLPNLQNLNASFNQIKVFPKLLIKNNNLRILNLSQNQIENEDCFNFLNKFINLKSLDLSDNPLARLQNYQQSILSAIPTLTHLDGQILPQKQLYIYSIFEDKDHMKRTRQSPQLHLISDQEFKNMLTSHDKNKKSLGCNLAQMVSDIANSNSGQNLKQSLSSQAFSSRTDISSQLVRGSTQSTSTCSKDFLTAKRVPFKELKQSDQKSDSFSYQNQNNSNNNYYFSYKKLESSSLQFNNFISPITSENKYQDTNSNFQFTDIIQISQQHSPRDQININQKREDLANAKLQKSEEMKIQCIEFLEKWDANLSNFNENYNLFLLQNQLFKDWTQNSIETEGNKFEDIISNKILQELIEKIKILTTLTAQIAALMKKEKSEKIEIIKRLEKFLKQPFHPQEITKKAIELLEMTKLSQDQEEILHLQRNCEQVMLVIHNMRQRILKEIKETKQAKLINQIYKNIIDQNNLYVSLNKIQQRGKMLSQQIFQKFLLFFKYHIKDSNEGIASIQGIIDLNESLRDLLFSNDDNQINNQLTSNCDSGTKILIKSNQKKNNNSTPILQELDAYIHNITDDDIITTKQKLSNTQGSISICQGSQLQDVIINSFHHSCSKIDEKEFHQINSKEKNLCMRCQEANQVMLQQQSKIEELLKEIHSLNTKLQEKQQQISDINLDHEKQMQQLEDKYKQIQLQDEDKYLKLKNSLIQEEELFHHLNDQMSQQDTIIEQNKEITQRLSEYNNYMVKFMASKNEDSSEFFKIVLTQQAQSIEKMMVSNQQNSQLYLNLLKVVEDHTLPQMKLIPRQDVSCQTNNIKLNQSDQINTTFATSPSKGRDIFKSLENNSYSKNNQVKQMLNISPPSQFNSSALNSRKSTPTLDFQKQILKRKKSKPFDLNSNEKNFQSHLDLEKIYISPQRNQLQDEEEIQKNLYTFSQRHHSSIEKVDASNQSSNKITCKDFQSQVYYNNKKISLKKTPNSNDREISFFRSNNNSKIISTSVFNKSPWKMCQDSKKKEISSCVEESQITEIERDDEDKQGNQVSSQNNYNNFFETKDQENDQDFQIQQENRQKQNRQQFNFREVQQFDPFINIRQNKIQDFQSDILNSHNFSNSIINSSQNQAPNTNLSVSQRKIETQKSQFVFSSNLQQKIFSAIQKKQQLNQQKTKTAVTTPRNQAQASNSNQAAVTDYMLNYKKQIQKSMLNSKKNSNLSSRTSSSNGINYTKQQNDSKTPKKRFNIDLNITPNTNLSNIQSKSTTHQNSNNQANYFGYYCASTKNSQQAQPNNQKNLQQQYIYMV</sequence>
<evidence type="ECO:0000313" key="5">
    <source>
        <dbReference type="EMBL" id="EAS01093.2"/>
    </source>
</evidence>
<dbReference type="InParanoid" id="I7M2Q3"/>
<dbReference type="GeneID" id="7829730"/>
<dbReference type="RefSeq" id="XP_001021338.2">
    <property type="nucleotide sequence ID" value="XM_001021338.2"/>
</dbReference>
<dbReference type="Gene3D" id="3.80.10.10">
    <property type="entry name" value="Ribonuclease Inhibitor"/>
    <property type="match status" value="2"/>
</dbReference>
<accession>I7M2Q3</accession>
<dbReference type="PANTHER" id="PTHR46652">
    <property type="entry name" value="LEUCINE-RICH REPEAT AND IQ DOMAIN-CONTAINING PROTEIN 1-RELATED"/>
    <property type="match status" value="1"/>
</dbReference>
<organism evidence="5 6">
    <name type="scientific">Tetrahymena thermophila (strain SB210)</name>
    <dbReference type="NCBI Taxonomy" id="312017"/>
    <lineage>
        <taxon>Eukaryota</taxon>
        <taxon>Sar</taxon>
        <taxon>Alveolata</taxon>
        <taxon>Ciliophora</taxon>
        <taxon>Intramacronucleata</taxon>
        <taxon>Oligohymenophorea</taxon>
        <taxon>Hymenostomatida</taxon>
        <taxon>Tetrahymenina</taxon>
        <taxon>Tetrahymenidae</taxon>
        <taxon>Tetrahymena</taxon>
    </lineage>
</organism>
<dbReference type="eggNOG" id="KOG0531">
    <property type="taxonomic scope" value="Eukaryota"/>
</dbReference>
<protein>
    <recommendedName>
        <fullName evidence="7">Leucine rich repeat protein</fullName>
    </recommendedName>
</protein>
<dbReference type="InterPro" id="IPR050836">
    <property type="entry name" value="SDS22/Internalin_LRR"/>
</dbReference>
<proteinExistence type="predicted"/>
<dbReference type="InterPro" id="IPR032675">
    <property type="entry name" value="LRR_dom_sf"/>
</dbReference>
<feature type="compositionally biased region" description="Low complexity" evidence="4">
    <location>
        <begin position="1310"/>
        <end position="1319"/>
    </location>
</feature>
<evidence type="ECO:0000256" key="2">
    <source>
        <dbReference type="ARBA" id="ARBA00022737"/>
    </source>
</evidence>
<feature type="compositionally biased region" description="Low complexity" evidence="4">
    <location>
        <begin position="1338"/>
        <end position="1354"/>
    </location>
</feature>
<dbReference type="InterPro" id="IPR001611">
    <property type="entry name" value="Leu-rich_rpt"/>
</dbReference>
<evidence type="ECO:0000256" key="1">
    <source>
        <dbReference type="ARBA" id="ARBA00022614"/>
    </source>
</evidence>
<evidence type="ECO:0000313" key="6">
    <source>
        <dbReference type="Proteomes" id="UP000009168"/>
    </source>
</evidence>
<dbReference type="PANTHER" id="PTHR46652:SF3">
    <property type="entry name" value="LEUCINE-RICH REPEAT-CONTAINING PROTEIN 9"/>
    <property type="match status" value="1"/>
</dbReference>
<keyword evidence="3" id="KW-0175">Coiled coil</keyword>
<gene>
    <name evidence="5" type="ORF">TTHERM_00316460</name>
</gene>
<dbReference type="SMR" id="I7M2Q3"/>
<dbReference type="EMBL" id="GG662605">
    <property type="protein sequence ID" value="EAS01093.2"/>
    <property type="molecule type" value="Genomic_DNA"/>
</dbReference>
<dbReference type="Proteomes" id="UP000009168">
    <property type="component" value="Unassembled WGS sequence"/>
</dbReference>
<keyword evidence="6" id="KW-1185">Reference proteome</keyword>
<keyword evidence="2" id="KW-0677">Repeat</keyword>
<feature type="region of interest" description="Disordered" evidence="4">
    <location>
        <begin position="1338"/>
        <end position="1372"/>
    </location>
</feature>
<reference evidence="6" key="1">
    <citation type="journal article" date="2006" name="PLoS Biol.">
        <title>Macronuclear genome sequence of the ciliate Tetrahymena thermophila, a model eukaryote.</title>
        <authorList>
            <person name="Eisen J.A."/>
            <person name="Coyne R.S."/>
            <person name="Wu M."/>
            <person name="Wu D."/>
            <person name="Thiagarajan M."/>
            <person name="Wortman J.R."/>
            <person name="Badger J.H."/>
            <person name="Ren Q."/>
            <person name="Amedeo P."/>
            <person name="Jones K.M."/>
            <person name="Tallon L.J."/>
            <person name="Delcher A.L."/>
            <person name="Salzberg S.L."/>
            <person name="Silva J.C."/>
            <person name="Haas B.J."/>
            <person name="Majoros W.H."/>
            <person name="Farzad M."/>
            <person name="Carlton J.M."/>
            <person name="Smith R.K. Jr."/>
            <person name="Garg J."/>
            <person name="Pearlman R.E."/>
            <person name="Karrer K.M."/>
            <person name="Sun L."/>
            <person name="Manning G."/>
            <person name="Elde N.C."/>
            <person name="Turkewitz A.P."/>
            <person name="Asai D.J."/>
            <person name="Wilkes D.E."/>
            <person name="Wang Y."/>
            <person name="Cai H."/>
            <person name="Collins K."/>
            <person name="Stewart B.A."/>
            <person name="Lee S.R."/>
            <person name="Wilamowska K."/>
            <person name="Weinberg Z."/>
            <person name="Ruzzo W.L."/>
            <person name="Wloga D."/>
            <person name="Gaertig J."/>
            <person name="Frankel J."/>
            <person name="Tsao C.-C."/>
            <person name="Gorovsky M.A."/>
            <person name="Keeling P.J."/>
            <person name="Waller R.F."/>
            <person name="Patron N.J."/>
            <person name="Cherry J.M."/>
            <person name="Stover N.A."/>
            <person name="Krieger C.J."/>
            <person name="del Toro C."/>
            <person name="Ryder H.F."/>
            <person name="Williamson S.C."/>
            <person name="Barbeau R.A."/>
            <person name="Hamilton E.P."/>
            <person name="Orias E."/>
        </authorList>
    </citation>
    <scope>NUCLEOTIDE SEQUENCE [LARGE SCALE GENOMIC DNA]</scope>
    <source>
        <strain evidence="6">SB210</strain>
    </source>
</reference>
<keyword evidence="1" id="KW-0433">Leucine-rich repeat</keyword>
<name>I7M2Q3_TETTS</name>
<feature type="compositionally biased region" description="Polar residues" evidence="4">
    <location>
        <begin position="1355"/>
        <end position="1365"/>
    </location>
</feature>
<dbReference type="STRING" id="312017.I7M2Q3"/>
<evidence type="ECO:0008006" key="7">
    <source>
        <dbReference type="Google" id="ProtNLM"/>
    </source>
</evidence>
<feature type="coiled-coil region" evidence="3">
    <location>
        <begin position="773"/>
        <end position="832"/>
    </location>
</feature>
<dbReference type="OrthoDB" id="7451790at2759"/>